<gene>
    <name evidence="1" type="ORF">LT85_0394</name>
</gene>
<keyword evidence="2" id="KW-1185">Reference proteome</keyword>
<name>A0A0A1F791_9BURK</name>
<dbReference type="STRING" id="279058.LT85_0394"/>
<dbReference type="AlphaFoldDB" id="A0A0A1F791"/>
<dbReference type="EMBL" id="CP009962">
    <property type="protein sequence ID" value="AIY39554.1"/>
    <property type="molecule type" value="Genomic_DNA"/>
</dbReference>
<protein>
    <submittedName>
        <fullName evidence="1">Uncharacterized protein</fullName>
    </submittedName>
</protein>
<accession>A0A0A1F791</accession>
<reference evidence="2" key="1">
    <citation type="journal article" date="2014" name="Soil Biol. Biochem.">
        <title>Structure and function of bacterial communities in ageing soils: Insights from the Mendocino ecological staircase.</title>
        <authorList>
            <person name="Uroz S."/>
            <person name="Tech J.J."/>
            <person name="Sawaya N.A."/>
            <person name="Frey-Klett P."/>
            <person name="Leveau J.H.J."/>
        </authorList>
    </citation>
    <scope>NUCLEOTIDE SEQUENCE [LARGE SCALE GENOMIC DNA]</scope>
    <source>
        <strain evidence="2">Cal35</strain>
    </source>
</reference>
<evidence type="ECO:0000313" key="2">
    <source>
        <dbReference type="Proteomes" id="UP000030302"/>
    </source>
</evidence>
<dbReference type="Proteomes" id="UP000030302">
    <property type="component" value="Chromosome"/>
</dbReference>
<dbReference type="KEGG" id="care:LT85_0394"/>
<dbReference type="HOGENOM" id="CLU_3006371_0_0_4"/>
<organism evidence="1 2">
    <name type="scientific">Collimonas arenae</name>
    <dbReference type="NCBI Taxonomy" id="279058"/>
    <lineage>
        <taxon>Bacteria</taxon>
        <taxon>Pseudomonadati</taxon>
        <taxon>Pseudomonadota</taxon>
        <taxon>Betaproteobacteria</taxon>
        <taxon>Burkholderiales</taxon>
        <taxon>Oxalobacteraceae</taxon>
        <taxon>Collimonas</taxon>
    </lineage>
</organism>
<proteinExistence type="predicted"/>
<evidence type="ECO:0000313" key="1">
    <source>
        <dbReference type="EMBL" id="AIY39554.1"/>
    </source>
</evidence>
<sequence>MRTGVTVGSATGREVVTLDSTSVTLTDRDTLNVNLLTSFEQACSDNVASLQLGSLG</sequence>